<dbReference type="InterPro" id="IPR000700">
    <property type="entry name" value="PAS-assoc_C"/>
</dbReference>
<comment type="catalytic activity">
    <reaction evidence="1">
        <text>ATP + protein L-histidine = ADP + protein N-phospho-L-histidine.</text>
        <dbReference type="EC" id="2.7.13.3"/>
    </reaction>
</comment>
<dbReference type="Pfam" id="PF01590">
    <property type="entry name" value="GAF"/>
    <property type="match status" value="1"/>
</dbReference>
<dbReference type="InterPro" id="IPR036097">
    <property type="entry name" value="HisK_dim/P_sf"/>
</dbReference>
<dbReference type="AlphaFoldDB" id="A0A6N6MAD5"/>
<dbReference type="GO" id="GO:0000155">
    <property type="term" value="F:phosphorelay sensor kinase activity"/>
    <property type="evidence" value="ECO:0007669"/>
    <property type="project" value="InterPro"/>
</dbReference>
<dbReference type="Pfam" id="PF08447">
    <property type="entry name" value="PAS_3"/>
    <property type="match status" value="4"/>
</dbReference>
<accession>A0A6N6MAD5</accession>
<name>A0A6N6MAD5_9FLAO</name>
<proteinExistence type="predicted"/>
<dbReference type="Gene3D" id="2.10.70.100">
    <property type="match status" value="1"/>
</dbReference>
<protein>
    <recommendedName>
        <fullName evidence="2">histidine kinase</fullName>
        <ecNumber evidence="2">2.7.13.3</ecNumber>
    </recommendedName>
</protein>
<dbReference type="InterPro" id="IPR035965">
    <property type="entry name" value="PAS-like_dom_sf"/>
</dbReference>
<dbReference type="NCBIfam" id="TIGR00229">
    <property type="entry name" value="sensory_box"/>
    <property type="match status" value="5"/>
</dbReference>
<dbReference type="InterPro" id="IPR001610">
    <property type="entry name" value="PAC"/>
</dbReference>
<dbReference type="OrthoDB" id="1419493at2"/>
<dbReference type="SUPFAM" id="SSF55785">
    <property type="entry name" value="PYP-like sensor domain (PAS domain)"/>
    <property type="match status" value="6"/>
</dbReference>
<dbReference type="SMART" id="SM00086">
    <property type="entry name" value="PAC"/>
    <property type="match status" value="5"/>
</dbReference>
<sequence>MANSSFMDVIDNNRDLSMLQLIPNPIWIYDHDRSTFVFANKAAVDLYGYSAKDFNKLQISDIQVKEIPEESKSKNGKLFEHRDKNGDPIYVKVQSQLIEFNGKKASLYSINDITENFSQNTLSQRNKALLNAIAEVNSSFILNADWLRALQKCLAIIGKTIDGDRVYFFDLKIDGEKKVISSQTAEWCIEGVSPEIDNEELQNLDLTPYRFFVESLFNKKPFDQKVAEISDKEFKSLLESQNIKSILIHPVFSGERVHGFIGIDACFEERTWKKDEVELVKSFATTIAGTIDKQLAMKSVQLSKDRFKAMVREGADLITMINDKGEITFAGDTTSSILDISPRWLVGKNAFEFIHPEDIDYVKSYTKRVLKEKKRATIPAYRLKDGKGNWRWLSSVITNLSDDEAVKGIVVNTRDITKEKEYSLRLEKANDRYRIAAQVSDEHIYDWDVAENKIIQSGDSFKRIFGFKLNNKKLITRDFWIKHLSKTESNRLHNEQVKAFKNKNVNTVSFNYQLKAPDGTTKQLLDTARLFRNKKGRVTRVVGSVKDITPVFLKKAEDKLLQSLSGLLGKASNFSEGIFDMLELLSRYSKTQVAEYWSLTADGAEIHLTQSYTRDKSGKLFHKDSHKIKSFSFEFHNSTTVEKWCNEEIVIWDNLGENKDFVRRDSAKKVGLKSGIGVPIMHNKSLLGVFILLADKPKNNWKNVQKMLSHLSEQLGPLLNQKRVQEELNSFFELSPDILAITSKDGHFRKTNIAFKEILGYSQQEVINQSICNFTHEEDYVKINEALSNVKNELIELRARFISKGNEVKWLNWRFRYNKDSKQVYAVAKDITARQKVRLQLQETLEKLKNAQDIANLGYWNRSLDQEKIEWSDEVYRIYDYEINAITPTHDLFLEHMPVDDRPEFMLLFEKMLKKPDSGSEYEFTHRIITSTNEVKWVYQKMKVVTDKKGKPSYIEGIIQDITEHKQYEELLKLSNERFELAMKSTNEMIWDWNHVTNEVSRGFGYQKEYGYQTTEKVTLDNSWFNLIHPDDREHVYNSVSHVLDNTREDYWYEEYRIIKPNGEVAYILDRAYILRNENGEAIRSVGASLDATVSRKQMYAIKKQNETLKEVAWIQSHVIRAPIVRIMGMLDLIEQQYKSIDPDLKEQLEVLAKSAYELDDLTRDITKKTESIDY</sequence>
<keyword evidence="5" id="KW-0418">Kinase</keyword>
<dbReference type="SMART" id="SM00091">
    <property type="entry name" value="PAS"/>
    <property type="match status" value="6"/>
</dbReference>
<dbReference type="PROSITE" id="PS50112">
    <property type="entry name" value="PAS"/>
    <property type="match status" value="3"/>
</dbReference>
<dbReference type="Gene3D" id="1.10.287.130">
    <property type="match status" value="1"/>
</dbReference>
<evidence type="ECO:0000256" key="2">
    <source>
        <dbReference type="ARBA" id="ARBA00012438"/>
    </source>
</evidence>
<dbReference type="InterPro" id="IPR003018">
    <property type="entry name" value="GAF"/>
</dbReference>
<dbReference type="InterPro" id="IPR000014">
    <property type="entry name" value="PAS"/>
</dbReference>
<feature type="domain" description="PAS" evidence="6">
    <location>
        <begin position="724"/>
        <end position="794"/>
    </location>
</feature>
<dbReference type="Proteomes" id="UP000435357">
    <property type="component" value="Unassembled WGS sequence"/>
</dbReference>
<gene>
    <name evidence="8" type="ORF">F3059_03170</name>
</gene>
<comment type="caution">
    <text evidence="8">The sequence shown here is derived from an EMBL/GenBank/DDBJ whole genome shotgun (WGS) entry which is preliminary data.</text>
</comment>
<evidence type="ECO:0000256" key="3">
    <source>
        <dbReference type="ARBA" id="ARBA00022553"/>
    </source>
</evidence>
<evidence type="ECO:0000256" key="4">
    <source>
        <dbReference type="ARBA" id="ARBA00022679"/>
    </source>
</evidence>
<feature type="domain" description="PAC" evidence="7">
    <location>
        <begin position="922"/>
        <end position="974"/>
    </location>
</feature>
<organism evidence="8 9">
    <name type="scientific">Salibacter halophilus</name>
    <dbReference type="NCBI Taxonomy" id="1803916"/>
    <lineage>
        <taxon>Bacteria</taxon>
        <taxon>Pseudomonadati</taxon>
        <taxon>Bacteroidota</taxon>
        <taxon>Flavobacteriia</taxon>
        <taxon>Flavobacteriales</taxon>
        <taxon>Salibacteraceae</taxon>
        <taxon>Salibacter</taxon>
    </lineage>
</organism>
<dbReference type="SUPFAM" id="SSF55781">
    <property type="entry name" value="GAF domain-like"/>
    <property type="match status" value="2"/>
</dbReference>
<reference evidence="8 9" key="1">
    <citation type="submission" date="2019-09" db="EMBL/GenBank/DDBJ databases">
        <title>Genomes of Cryomorphaceae.</title>
        <authorList>
            <person name="Bowman J.P."/>
        </authorList>
    </citation>
    <scope>NUCLEOTIDE SEQUENCE [LARGE SCALE GENOMIC DNA]</scope>
    <source>
        <strain evidence="8 9">KCTC 52047</strain>
    </source>
</reference>
<dbReference type="InterPro" id="IPR052162">
    <property type="entry name" value="Sensor_kinase/Photoreceptor"/>
</dbReference>
<dbReference type="CDD" id="cd00130">
    <property type="entry name" value="PAS"/>
    <property type="match status" value="4"/>
</dbReference>
<keyword evidence="4" id="KW-0808">Transferase</keyword>
<evidence type="ECO:0000313" key="9">
    <source>
        <dbReference type="Proteomes" id="UP000435357"/>
    </source>
</evidence>
<evidence type="ECO:0000259" key="7">
    <source>
        <dbReference type="PROSITE" id="PS50113"/>
    </source>
</evidence>
<evidence type="ECO:0000313" key="8">
    <source>
        <dbReference type="EMBL" id="KAB1065670.1"/>
    </source>
</evidence>
<dbReference type="EMBL" id="WACR01000002">
    <property type="protein sequence ID" value="KAB1065670.1"/>
    <property type="molecule type" value="Genomic_DNA"/>
</dbReference>
<dbReference type="RefSeq" id="WP_151166495.1">
    <property type="nucleotide sequence ID" value="NZ_WACR01000002.1"/>
</dbReference>
<feature type="domain" description="PAC" evidence="7">
    <location>
        <begin position="1052"/>
        <end position="1104"/>
    </location>
</feature>
<dbReference type="EC" id="2.7.13.3" evidence="2"/>
<dbReference type="PANTHER" id="PTHR43304:SF1">
    <property type="entry name" value="PAC DOMAIN-CONTAINING PROTEIN"/>
    <property type="match status" value="1"/>
</dbReference>
<dbReference type="Gene3D" id="3.30.450.40">
    <property type="match status" value="2"/>
</dbReference>
<dbReference type="Gene3D" id="3.30.450.20">
    <property type="entry name" value="PAS domain"/>
    <property type="match status" value="6"/>
</dbReference>
<dbReference type="InterPro" id="IPR013655">
    <property type="entry name" value="PAS_fold_3"/>
</dbReference>
<dbReference type="Pfam" id="PF13426">
    <property type="entry name" value="PAS_9"/>
    <property type="match status" value="2"/>
</dbReference>
<feature type="domain" description="PAS" evidence="6">
    <location>
        <begin position="11"/>
        <end position="54"/>
    </location>
</feature>
<dbReference type="PANTHER" id="PTHR43304">
    <property type="entry name" value="PHYTOCHROME-LIKE PROTEIN CPH1"/>
    <property type="match status" value="1"/>
</dbReference>
<feature type="domain" description="PAC" evidence="7">
    <location>
        <begin position="374"/>
        <end position="428"/>
    </location>
</feature>
<evidence type="ECO:0000256" key="1">
    <source>
        <dbReference type="ARBA" id="ARBA00000085"/>
    </source>
</evidence>
<evidence type="ECO:0000256" key="5">
    <source>
        <dbReference type="ARBA" id="ARBA00022777"/>
    </source>
</evidence>
<dbReference type="SUPFAM" id="SSF47384">
    <property type="entry name" value="Homodimeric domain of signal transducing histidine kinase"/>
    <property type="match status" value="1"/>
</dbReference>
<dbReference type="PROSITE" id="PS50113">
    <property type="entry name" value="PAC"/>
    <property type="match status" value="3"/>
</dbReference>
<keyword evidence="9" id="KW-1185">Reference proteome</keyword>
<dbReference type="InterPro" id="IPR029016">
    <property type="entry name" value="GAF-like_dom_sf"/>
</dbReference>
<keyword evidence="3" id="KW-0597">Phosphoprotein</keyword>
<feature type="domain" description="PAS" evidence="6">
    <location>
        <begin position="303"/>
        <end position="373"/>
    </location>
</feature>
<evidence type="ECO:0000259" key="6">
    <source>
        <dbReference type="PROSITE" id="PS50112"/>
    </source>
</evidence>